<sequence length="260" mass="29712">MIKVLSFPMMTERQHPLIQPLLEWSDEALIHGFQDERDRGCYFIALYCRYAPLVYSVLQHHGKSPVQVDYLFAKMWHTLFFSLDLVEFTPTGIRVGDEEAASLRNWIVNRTATLIQEDLPGIEYITYTLKDAPPPLWCYLEASLAYLPALTRLVLVTTQTFHWSLERVRAYLEVQGETVSLAELQQHLEQGLDMLGDRLPSDVREIYLTPPSSVPAQESDALFPDTTEQLETNSTPPEPASHSDSSIDTLLEEWELILSS</sequence>
<gene>
    <name evidence="2" type="ORF">BRW62_06130</name>
</gene>
<evidence type="ECO:0008006" key="4">
    <source>
        <dbReference type="Google" id="ProtNLM"/>
    </source>
</evidence>
<evidence type="ECO:0000313" key="2">
    <source>
        <dbReference type="EMBL" id="ATS18399.1"/>
    </source>
</evidence>
<name>A0A2D2Q1T5_PARLV</name>
<evidence type="ECO:0000313" key="3">
    <source>
        <dbReference type="Proteomes" id="UP000231057"/>
    </source>
</evidence>
<dbReference type="EMBL" id="CP018092">
    <property type="protein sequence ID" value="ATS18399.1"/>
    <property type="molecule type" value="Genomic_DNA"/>
</dbReference>
<dbReference type="OrthoDB" id="557511at2"/>
<accession>A0A2D2Q1T5</accession>
<protein>
    <recommendedName>
        <fullName evidence="4">RNA polymerase subunit sigma-70</fullName>
    </recommendedName>
</protein>
<organism evidence="2 3">
    <name type="scientific">Parathermosynechococcus lividus PCC 6715</name>
    <dbReference type="NCBI Taxonomy" id="1917166"/>
    <lineage>
        <taxon>Bacteria</taxon>
        <taxon>Bacillati</taxon>
        <taxon>Cyanobacteriota</taxon>
        <taxon>Cyanophyceae</taxon>
        <taxon>Acaryochloridales</taxon>
        <taxon>Thermosynechococcaceae</taxon>
        <taxon>Parathermosynechococcus</taxon>
    </lineage>
</organism>
<feature type="compositionally biased region" description="Polar residues" evidence="1">
    <location>
        <begin position="226"/>
        <end position="235"/>
    </location>
</feature>
<dbReference type="AlphaFoldDB" id="A0A2D2Q1T5"/>
<dbReference type="RefSeq" id="WP_099798745.1">
    <property type="nucleotide sequence ID" value="NZ_CP018092.1"/>
</dbReference>
<evidence type="ECO:0000256" key="1">
    <source>
        <dbReference type="SAM" id="MobiDB-lite"/>
    </source>
</evidence>
<reference evidence="2 3" key="1">
    <citation type="submission" date="2016-11" db="EMBL/GenBank/DDBJ databases">
        <title>Complete genome sequence of thermophilic cyanobacteria strain Synechococcus sp. PCC6715.</title>
        <authorList>
            <person name="Tang J."/>
            <person name="Daroch M."/>
            <person name="Liang Y."/>
            <person name="Jiang D."/>
            <person name="Shah M."/>
        </authorList>
    </citation>
    <scope>NUCLEOTIDE SEQUENCE [LARGE SCALE GENOMIC DNA]</scope>
    <source>
        <strain evidence="2 3">PCC 6715</strain>
    </source>
</reference>
<dbReference type="Proteomes" id="UP000231057">
    <property type="component" value="Chromosome"/>
</dbReference>
<dbReference type="KEGG" id="slw:BRW62_06130"/>
<proteinExistence type="predicted"/>
<feature type="region of interest" description="Disordered" evidence="1">
    <location>
        <begin position="210"/>
        <end position="248"/>
    </location>
</feature>
<keyword evidence="3" id="KW-1185">Reference proteome</keyword>
<reference evidence="3" key="2">
    <citation type="journal article" date="2022" name="Front. Microbiol.">
        <title>Comparative Genomic Analysis Revealed Distinct Molecular Components and Organization of CO2-Concentrating Mechanism in Thermophilic Cyanobacteria.</title>
        <authorList>
            <person name="Tang J."/>
            <person name="Zhou H."/>
            <person name="Yao D."/>
            <person name="Riaz S."/>
            <person name="You D."/>
            <person name="Klepacz-Smolka A."/>
            <person name="Daroch M."/>
        </authorList>
    </citation>
    <scope>NUCLEOTIDE SEQUENCE [LARGE SCALE GENOMIC DNA]</scope>
    <source>
        <strain evidence="3">PCC 6715</strain>
    </source>
</reference>